<comment type="similarity">
    <text evidence="1">In the C-terminal section; belongs to the MsrB Met sulfoxide reductase family.</text>
</comment>
<dbReference type="SUPFAM" id="SSF51316">
    <property type="entry name" value="Mss4-like"/>
    <property type="match status" value="1"/>
</dbReference>
<dbReference type="Pfam" id="PF01625">
    <property type="entry name" value="PMSR"/>
    <property type="match status" value="1"/>
</dbReference>
<protein>
    <recommendedName>
        <fullName evidence="8 9">Multifunctional fusion protein</fullName>
    </recommendedName>
    <domain>
        <recommendedName>
            <fullName evidence="9">Peptide methionine sulfoxide reductase MsrA</fullName>
            <shortName evidence="9">Protein-methionine-S-oxide reductase</shortName>
            <ecNumber evidence="9">1.8.4.11</ecNumber>
        </recommendedName>
        <alternativeName>
            <fullName evidence="9">Peptide-methionine (S)-S-oxide reductase</fullName>
            <shortName evidence="9">Peptide Met(O) reductase</shortName>
        </alternativeName>
    </domain>
    <domain>
        <recommendedName>
            <fullName evidence="8">Peptide methionine sulfoxide reductase MsrB</fullName>
            <ecNumber evidence="8">1.8.4.12</ecNumber>
        </recommendedName>
        <alternativeName>
            <fullName evidence="8">Peptide-methionine (R)-S-oxide reductase</fullName>
        </alternativeName>
    </domain>
</protein>
<sequence length="504" mass="57718">MKKFILPLIFIFLIGTFVFAKMLSRNVSKETEAEKDLLESIQLVDMNGNDYTFSRGKNIYIKFWASWCPTCLAGLEELDRLAGENNNNFEVITVVFPGINGEKNPAKFKEWYDSLGYKNIKVLYDTDGKLLQIFKIRALPTSAIIYKDLKIDNVIVGHISNGQIKDYYEGKGENEVMEESKNTTVNNVNKENIKEIYLAGGCFWGVEEYFARIDGVIDSVSGYANGSFDNPTYENVCNNSGHAETVHITYDSSKVSLDTLLKYYFRIIDPTSVNKQGNDRGIQYRTGIYYQNDEDKQIAINAIKEEQKKYSRPIVIEVEKLKRFDKAEEEHQDYLKKNPNGYCHINLNKANEVIIDEKKYQKPSDEVLKEKLTDLEYQVTQNAATERAFTHEYDKKQEDGIYVDITTGEPLFSSKDKYDAGCGWPSFTKPIATEVVNYKQDNSHGMSRVEVRSRAGKAHLGHVFEDGPRAEGGLRYCINGASLRFIPYDKMDEEGYGEFKKYVK</sequence>
<comment type="catalytic activity">
    <reaction evidence="7 9">
        <text>[thioredoxin]-disulfide + L-methionine + H2O = L-methionine (S)-S-oxide + [thioredoxin]-dithiol</text>
        <dbReference type="Rhea" id="RHEA:19993"/>
        <dbReference type="Rhea" id="RHEA-COMP:10698"/>
        <dbReference type="Rhea" id="RHEA-COMP:10700"/>
        <dbReference type="ChEBI" id="CHEBI:15377"/>
        <dbReference type="ChEBI" id="CHEBI:29950"/>
        <dbReference type="ChEBI" id="CHEBI:50058"/>
        <dbReference type="ChEBI" id="CHEBI:57844"/>
        <dbReference type="ChEBI" id="CHEBI:58772"/>
        <dbReference type="EC" id="1.8.4.11"/>
    </reaction>
</comment>
<evidence type="ECO:0000256" key="7">
    <source>
        <dbReference type="ARBA" id="ARBA00048782"/>
    </source>
</evidence>
<feature type="domain" description="Thioredoxin" evidence="10">
    <location>
        <begin position="32"/>
        <end position="160"/>
    </location>
</feature>
<dbReference type="Gene3D" id="3.40.30.10">
    <property type="entry name" value="Glutaredoxin"/>
    <property type="match status" value="1"/>
</dbReference>
<evidence type="ECO:0000256" key="8">
    <source>
        <dbReference type="HAMAP-Rule" id="MF_01400"/>
    </source>
</evidence>
<comment type="similarity">
    <text evidence="2">In the N-terminal section; belongs to the MsrA Met sulfoxide reductase family.</text>
</comment>
<organism evidence="12 13">
    <name type="scientific">Fusobacterium pseudoperiodonticum</name>
    <dbReference type="NCBI Taxonomy" id="2663009"/>
    <lineage>
        <taxon>Bacteria</taxon>
        <taxon>Fusobacteriati</taxon>
        <taxon>Fusobacteriota</taxon>
        <taxon>Fusobacteriia</taxon>
        <taxon>Fusobacteriales</taxon>
        <taxon>Fusobacteriaceae</taxon>
        <taxon>Fusobacterium</taxon>
    </lineage>
</organism>
<dbReference type="InterPro" id="IPR036249">
    <property type="entry name" value="Thioredoxin-like_sf"/>
</dbReference>
<dbReference type="PROSITE" id="PS51352">
    <property type="entry name" value="THIOREDOXIN_2"/>
    <property type="match status" value="1"/>
</dbReference>
<gene>
    <name evidence="9" type="primary">msrA</name>
    <name evidence="8" type="synonym">msrB</name>
    <name evidence="12" type="ORF">CTM72_04525</name>
</gene>
<keyword evidence="3 8" id="KW-0560">Oxidoreductase</keyword>
<dbReference type="FunFam" id="3.30.1060.10:FF:000007">
    <property type="entry name" value="Peptide methionine sulfoxide reductase msrA/msrB"/>
    <property type="match status" value="1"/>
</dbReference>
<dbReference type="EMBL" id="CP024699">
    <property type="protein sequence ID" value="ATV59084.1"/>
    <property type="molecule type" value="Genomic_DNA"/>
</dbReference>
<dbReference type="RefSeq" id="WP_100024629.1">
    <property type="nucleotide sequence ID" value="NZ_CP024699.1"/>
</dbReference>
<dbReference type="EC" id="1.8.4.12" evidence="8"/>
<dbReference type="GO" id="GO:0006979">
    <property type="term" value="P:response to oxidative stress"/>
    <property type="evidence" value="ECO:0007669"/>
    <property type="project" value="InterPro"/>
</dbReference>
<dbReference type="CDD" id="cd02966">
    <property type="entry name" value="TlpA_like_family"/>
    <property type="match status" value="1"/>
</dbReference>
<dbReference type="EC" id="1.8.4.11" evidence="9"/>
<dbReference type="GO" id="GO:0008113">
    <property type="term" value="F:peptide-methionine (S)-S-oxide reductase activity"/>
    <property type="evidence" value="ECO:0007669"/>
    <property type="project" value="UniProtKB-UniRule"/>
</dbReference>
<dbReference type="GO" id="GO:0005737">
    <property type="term" value="C:cytoplasm"/>
    <property type="evidence" value="ECO:0007669"/>
    <property type="project" value="TreeGrafter"/>
</dbReference>
<feature type="domain" description="MsrB" evidence="11">
    <location>
        <begin position="365"/>
        <end position="488"/>
    </location>
</feature>
<dbReference type="NCBIfam" id="NF010625">
    <property type="entry name" value="PRK14018.1"/>
    <property type="match status" value="1"/>
</dbReference>
<evidence type="ECO:0000313" key="12">
    <source>
        <dbReference type="EMBL" id="ATV59084.1"/>
    </source>
</evidence>
<evidence type="ECO:0000256" key="2">
    <source>
        <dbReference type="ARBA" id="ARBA00011017"/>
    </source>
</evidence>
<proteinExistence type="inferred from homology"/>
<dbReference type="Gene3D" id="3.30.1060.10">
    <property type="entry name" value="Peptide methionine sulphoxide reductase MsrA"/>
    <property type="match status" value="1"/>
</dbReference>
<feature type="active site" description="Nucleophile" evidence="8">
    <location>
        <position position="477"/>
    </location>
</feature>
<dbReference type="PANTHER" id="PTHR10173:SF60">
    <property type="entry name" value="PEPTIDE METHIONINE SULFOXIDE REDUCTASE MSRA_MSRB 1"/>
    <property type="match status" value="1"/>
</dbReference>
<dbReference type="PROSITE" id="PS51790">
    <property type="entry name" value="MSRB"/>
    <property type="match status" value="1"/>
</dbReference>
<dbReference type="InterPro" id="IPR013766">
    <property type="entry name" value="Thioredoxin_domain"/>
</dbReference>
<comment type="catalytic activity">
    <reaction evidence="6 8">
        <text>L-methionyl-[protein] + [thioredoxin]-disulfide + H2O = L-methionyl-(R)-S-oxide-[protein] + [thioredoxin]-dithiol</text>
        <dbReference type="Rhea" id="RHEA:24164"/>
        <dbReference type="Rhea" id="RHEA-COMP:10698"/>
        <dbReference type="Rhea" id="RHEA-COMP:10700"/>
        <dbReference type="Rhea" id="RHEA-COMP:12313"/>
        <dbReference type="Rhea" id="RHEA-COMP:12314"/>
        <dbReference type="ChEBI" id="CHEBI:15377"/>
        <dbReference type="ChEBI" id="CHEBI:16044"/>
        <dbReference type="ChEBI" id="CHEBI:29950"/>
        <dbReference type="ChEBI" id="CHEBI:45764"/>
        <dbReference type="ChEBI" id="CHEBI:50058"/>
        <dbReference type="EC" id="1.8.4.12"/>
    </reaction>
</comment>
<comment type="catalytic activity">
    <reaction evidence="5 9">
        <text>L-methionyl-[protein] + [thioredoxin]-disulfide + H2O = L-methionyl-(S)-S-oxide-[protein] + [thioredoxin]-dithiol</text>
        <dbReference type="Rhea" id="RHEA:14217"/>
        <dbReference type="Rhea" id="RHEA-COMP:10698"/>
        <dbReference type="Rhea" id="RHEA-COMP:10700"/>
        <dbReference type="Rhea" id="RHEA-COMP:12313"/>
        <dbReference type="Rhea" id="RHEA-COMP:12315"/>
        <dbReference type="ChEBI" id="CHEBI:15377"/>
        <dbReference type="ChEBI" id="CHEBI:16044"/>
        <dbReference type="ChEBI" id="CHEBI:29950"/>
        <dbReference type="ChEBI" id="CHEBI:44120"/>
        <dbReference type="ChEBI" id="CHEBI:50058"/>
        <dbReference type="EC" id="1.8.4.11"/>
    </reaction>
</comment>
<dbReference type="GO" id="GO:0033743">
    <property type="term" value="F:peptide-methionine (R)-S-oxide reductase activity"/>
    <property type="evidence" value="ECO:0007669"/>
    <property type="project" value="UniProtKB-UniRule"/>
</dbReference>
<dbReference type="InterPro" id="IPR002579">
    <property type="entry name" value="Met_Sox_Rdtase_MsrB_dom"/>
</dbReference>
<dbReference type="NCBIfam" id="TIGR00357">
    <property type="entry name" value="peptide-methionine (R)-S-oxide reductase MsrB"/>
    <property type="match status" value="1"/>
</dbReference>
<accession>A0A2D3NWP3</accession>
<comment type="similarity">
    <text evidence="8">Belongs to the MsrB Met sulfoxide reductase family.</text>
</comment>
<evidence type="ECO:0000313" key="13">
    <source>
        <dbReference type="Proteomes" id="UP000230056"/>
    </source>
</evidence>
<dbReference type="NCBIfam" id="TIGR00401">
    <property type="entry name" value="msrA"/>
    <property type="match status" value="1"/>
</dbReference>
<dbReference type="SUPFAM" id="SSF55068">
    <property type="entry name" value="Peptide methionine sulfoxide reductase"/>
    <property type="match status" value="1"/>
</dbReference>
<keyword evidence="4" id="KW-0511">Multifunctional enzyme</keyword>
<evidence type="ECO:0000256" key="6">
    <source>
        <dbReference type="ARBA" id="ARBA00048488"/>
    </source>
</evidence>
<dbReference type="PANTHER" id="PTHR10173">
    <property type="entry name" value="METHIONINE SULFOXIDE REDUCTASE"/>
    <property type="match status" value="1"/>
</dbReference>
<dbReference type="Pfam" id="PF08534">
    <property type="entry name" value="Redoxin"/>
    <property type="match status" value="1"/>
</dbReference>
<evidence type="ECO:0000256" key="1">
    <source>
        <dbReference type="ARBA" id="ARBA00008076"/>
    </source>
</evidence>
<dbReference type="SUPFAM" id="SSF52833">
    <property type="entry name" value="Thioredoxin-like"/>
    <property type="match status" value="1"/>
</dbReference>
<dbReference type="HAMAP" id="MF_01401">
    <property type="entry name" value="MsrA"/>
    <property type="match status" value="1"/>
</dbReference>
<dbReference type="HAMAP" id="MF_01400">
    <property type="entry name" value="MsrB"/>
    <property type="match status" value="1"/>
</dbReference>
<dbReference type="AlphaFoldDB" id="A0A2D3NWP3"/>
<comment type="function">
    <text evidence="9">Has an important function as a repair enzyme for proteins that have been inactivated by oxidation. Catalyzes the reversible oxidation-reduction of methionine sulfoxide in proteins to methionine.</text>
</comment>
<dbReference type="InterPro" id="IPR011057">
    <property type="entry name" value="Mss4-like_sf"/>
</dbReference>
<dbReference type="GO" id="GO:0030091">
    <property type="term" value="P:protein repair"/>
    <property type="evidence" value="ECO:0007669"/>
    <property type="project" value="InterPro"/>
</dbReference>
<dbReference type="FunFam" id="2.170.150.20:FF:000003">
    <property type="entry name" value="Peptide methionine sulfoxide reductase MsrB"/>
    <property type="match status" value="1"/>
</dbReference>
<evidence type="ECO:0000256" key="9">
    <source>
        <dbReference type="HAMAP-Rule" id="MF_01401"/>
    </source>
</evidence>
<evidence type="ECO:0000256" key="3">
    <source>
        <dbReference type="ARBA" id="ARBA00023002"/>
    </source>
</evidence>
<evidence type="ECO:0000259" key="10">
    <source>
        <dbReference type="PROSITE" id="PS51352"/>
    </source>
</evidence>
<feature type="active site" evidence="9">
    <location>
        <position position="202"/>
    </location>
</feature>
<comment type="caution">
    <text evidence="8">Lacks conserved residue(s) required for the propagation of feature annotation.</text>
</comment>
<evidence type="ECO:0000256" key="5">
    <source>
        <dbReference type="ARBA" id="ARBA00047806"/>
    </source>
</evidence>
<dbReference type="Pfam" id="PF01641">
    <property type="entry name" value="SelR"/>
    <property type="match status" value="1"/>
</dbReference>
<dbReference type="GO" id="GO:0033744">
    <property type="term" value="F:L-methionine:thioredoxin-disulfide S-oxidoreductase activity"/>
    <property type="evidence" value="ECO:0007669"/>
    <property type="project" value="RHEA"/>
</dbReference>
<comment type="similarity">
    <text evidence="9">Belongs to the MsrA Met sulfoxide reductase family.</text>
</comment>
<reference evidence="12 13" key="1">
    <citation type="submission" date="2017-11" db="EMBL/GenBank/DDBJ databases">
        <title>Genome sequencing of Fusobacterium periodonticum KCOM 1261.</title>
        <authorList>
            <person name="Kook J.-K."/>
            <person name="Park S.-N."/>
            <person name="Lim Y.K."/>
        </authorList>
    </citation>
    <scope>NUCLEOTIDE SEQUENCE [LARGE SCALE GENOMIC DNA]</scope>
    <source>
        <strain evidence="12 13">KCOM 1261</strain>
    </source>
</reference>
<dbReference type="InterPro" id="IPR028427">
    <property type="entry name" value="Met_Sox_Rdtase_MsrB"/>
</dbReference>
<name>A0A2D3NWP3_9FUSO</name>
<dbReference type="InterPro" id="IPR036509">
    <property type="entry name" value="Met_Sox_Rdtase_MsrA_sf"/>
</dbReference>
<dbReference type="InterPro" id="IPR013740">
    <property type="entry name" value="Redoxin"/>
</dbReference>
<evidence type="ECO:0000256" key="4">
    <source>
        <dbReference type="ARBA" id="ARBA00023268"/>
    </source>
</evidence>
<dbReference type="Proteomes" id="UP000230056">
    <property type="component" value="Chromosome"/>
</dbReference>
<evidence type="ECO:0000259" key="11">
    <source>
        <dbReference type="PROSITE" id="PS51790"/>
    </source>
</evidence>
<dbReference type="Gene3D" id="2.170.150.20">
    <property type="entry name" value="Peptide methionine sulfoxide reductase"/>
    <property type="match status" value="1"/>
</dbReference>
<dbReference type="InterPro" id="IPR002569">
    <property type="entry name" value="Met_Sox_Rdtase_MsrA_dom"/>
</dbReference>